<feature type="compositionally biased region" description="Low complexity" evidence="1">
    <location>
        <begin position="880"/>
        <end position="892"/>
    </location>
</feature>
<feature type="compositionally biased region" description="Basic residues" evidence="1">
    <location>
        <begin position="572"/>
        <end position="584"/>
    </location>
</feature>
<name>A0A9W4MEE3_9ACTN</name>
<feature type="region of interest" description="Disordered" evidence="1">
    <location>
        <begin position="23"/>
        <end position="54"/>
    </location>
</feature>
<feature type="compositionally biased region" description="Gly residues" evidence="1">
    <location>
        <begin position="620"/>
        <end position="630"/>
    </location>
</feature>
<feature type="region of interest" description="Disordered" evidence="1">
    <location>
        <begin position="597"/>
        <end position="908"/>
    </location>
</feature>
<feature type="compositionally biased region" description="Basic and acidic residues" evidence="1">
    <location>
        <begin position="561"/>
        <end position="571"/>
    </location>
</feature>
<feature type="compositionally biased region" description="Basic residues" evidence="1">
    <location>
        <begin position="86"/>
        <end position="100"/>
    </location>
</feature>
<protein>
    <submittedName>
        <fullName evidence="2">Uncharacterized protein</fullName>
    </submittedName>
</protein>
<feature type="compositionally biased region" description="Basic residues" evidence="1">
    <location>
        <begin position="842"/>
        <end position="879"/>
    </location>
</feature>
<proteinExistence type="predicted"/>
<feature type="compositionally biased region" description="Basic and acidic residues" evidence="1">
    <location>
        <begin position="306"/>
        <end position="318"/>
    </location>
</feature>
<sequence length="908" mass="96301">MPGASPASEPTCRWSACRWETRTRSAAAAAGGGTGPRRRRRWARRLANSGSVSTRIPESRTVTVAWPHHVISTATVPVPPPIPARAHPRSRGSARARRPRAYSFRCRSGRTGVAGWGGASAGRESETGREAQCAAGRRTGARGVDGGDGHPGAAGVAAAGLPYRVARRRQPDADSGDRGYRRGRLRCAERAGVAAAGQGAAAGARSGAGRAGVLPERFAAAGRAELHPERQGRGRAGDGRGDRRGDVGRVVGDQHRAGRTRRRRLRAAAGPARRSAPQARGRPAAAHGAWHGLPAARRCRPRRAAVRADRQTARDAHPRGLARQHPPAHRVAHRLEQPDRREPAGDPARQQPRRARLPLVREGDRAGDGLQPAVECGGAGAQGGRPHRFARPARRGRRQPRQPVHRGRGPVGAGDVGGGAARQVQPVQVRLLRLLLRPGQRGAHRLVLRRRGRPGGRGVQRVAVAQGPPADQARRPLPGAARLRHRRGAGRGGGRGRRRHARRAHRGLRRPGRLRRGGPPLGTRQPGRPQGPQPARPLGPADRRRGALRPAPVPHRAALRPRAERRRDVRGRVRHGPARAGAHRVRAAACRAGTGAAGQAAHRGGGAGRGTQCAAPAGEGPAGRGGGGLRGAAVRPDRAGVGQPRPGLLPRHRGAGHAGGDRQALPRPAARAHRAPGDRLRARTQRAARPAGARPRRRRTGAGHRAGDRRPRPAGPLRRGRGGRGAAGGRLPAHRRPDGELGGRPGHGGRARLRGAGGLARRPRRPAVPALPAGTRGTAAAGAGDRRGRVAVQGLLLLARPRPRSRPGPAPGGGPTPAPRPVAYVPAPLTLPRQGRSGGSVRRWRRRRAPDRCRPSPRPRARPGAGRRRRPRRCWRRGRAGSARAAWRPWRPGSRRGGWTWGCRRVPG</sequence>
<feature type="compositionally biased region" description="Basic residues" evidence="1">
    <location>
        <begin position="482"/>
        <end position="516"/>
    </location>
</feature>
<feature type="region of interest" description="Disordered" evidence="1">
    <location>
        <begin position="375"/>
        <end position="421"/>
    </location>
</feature>
<feature type="compositionally biased region" description="Basic and acidic residues" evidence="1">
    <location>
        <begin position="333"/>
        <end position="344"/>
    </location>
</feature>
<feature type="region of interest" description="Disordered" evidence="1">
    <location>
        <begin position="77"/>
        <end position="102"/>
    </location>
</feature>
<feature type="compositionally biased region" description="Low complexity" evidence="1">
    <location>
        <begin position="517"/>
        <end position="528"/>
    </location>
</feature>
<feature type="compositionally biased region" description="Gly residues" evidence="1">
    <location>
        <begin position="409"/>
        <end position="420"/>
    </location>
</feature>
<keyword evidence="3" id="KW-1185">Reference proteome</keyword>
<feature type="region of interest" description="Disordered" evidence="1">
    <location>
        <begin position="114"/>
        <end position="155"/>
    </location>
</feature>
<feature type="compositionally biased region" description="Basic residues" evidence="1">
    <location>
        <begin position="320"/>
        <end position="332"/>
    </location>
</feature>
<feature type="compositionally biased region" description="Low complexity" evidence="1">
    <location>
        <begin position="821"/>
        <end position="841"/>
    </location>
</feature>
<organism evidence="2 3">
    <name type="scientific">Actinacidiphila bryophytorum</name>
    <dbReference type="NCBI Taxonomy" id="1436133"/>
    <lineage>
        <taxon>Bacteria</taxon>
        <taxon>Bacillati</taxon>
        <taxon>Actinomycetota</taxon>
        <taxon>Actinomycetes</taxon>
        <taxon>Kitasatosporales</taxon>
        <taxon>Streptomycetaceae</taxon>
        <taxon>Actinacidiphila</taxon>
    </lineage>
</organism>
<gene>
    <name evidence="2" type="ORF">SBRY_60079</name>
</gene>
<dbReference type="Proteomes" id="UP001153328">
    <property type="component" value="Unassembled WGS sequence"/>
</dbReference>
<accession>A0A9W4MEE3</accession>
<feature type="compositionally biased region" description="Low complexity" evidence="1">
    <location>
        <begin position="610"/>
        <end position="619"/>
    </location>
</feature>
<evidence type="ECO:0000313" key="3">
    <source>
        <dbReference type="Proteomes" id="UP001153328"/>
    </source>
</evidence>
<feature type="compositionally biased region" description="Basic and acidic residues" evidence="1">
    <location>
        <begin position="224"/>
        <end position="256"/>
    </location>
</feature>
<dbReference type="EMBL" id="CAJVAX010000020">
    <property type="protein sequence ID" value="CAG7653211.1"/>
    <property type="molecule type" value="Genomic_DNA"/>
</dbReference>
<dbReference type="AlphaFoldDB" id="A0A9W4MEE3"/>
<feature type="compositionally biased region" description="Low complexity" evidence="1">
    <location>
        <begin position="267"/>
        <end position="289"/>
    </location>
</feature>
<feature type="compositionally biased region" description="Basic residues" evidence="1">
    <location>
        <begin position="257"/>
        <end position="266"/>
    </location>
</feature>
<feature type="compositionally biased region" description="Basic residues" evidence="1">
    <location>
        <begin position="385"/>
        <end position="408"/>
    </location>
</feature>
<comment type="caution">
    <text evidence="2">The sequence shown here is derived from an EMBL/GenBank/DDBJ whole genome shotgun (WGS) entry which is preliminary data.</text>
</comment>
<feature type="compositionally biased region" description="Basic residues" evidence="1">
    <location>
        <begin position="445"/>
        <end position="454"/>
    </location>
</feature>
<evidence type="ECO:0000313" key="2">
    <source>
        <dbReference type="EMBL" id="CAG7653211.1"/>
    </source>
</evidence>
<feature type="region of interest" description="Disordered" evidence="1">
    <location>
        <begin position="445"/>
        <end position="584"/>
    </location>
</feature>
<reference evidence="2" key="1">
    <citation type="submission" date="2021-06" db="EMBL/GenBank/DDBJ databases">
        <authorList>
            <person name="Arsene-Ploetze F."/>
        </authorList>
    </citation>
    <scope>NUCLEOTIDE SEQUENCE</scope>
    <source>
        <strain evidence="2">SBRY1</strain>
    </source>
</reference>
<feature type="region of interest" description="Disordered" evidence="1">
    <location>
        <begin position="222"/>
        <end position="358"/>
    </location>
</feature>
<feature type="compositionally biased region" description="Low complexity" evidence="1">
    <location>
        <begin position="790"/>
        <end position="800"/>
    </location>
</feature>
<feature type="compositionally biased region" description="Low complexity" evidence="1">
    <location>
        <begin position="767"/>
        <end position="783"/>
    </location>
</feature>
<feature type="compositionally biased region" description="Pro residues" evidence="1">
    <location>
        <begin position="806"/>
        <end position="820"/>
    </location>
</feature>
<evidence type="ECO:0000256" key="1">
    <source>
        <dbReference type="SAM" id="MobiDB-lite"/>
    </source>
</evidence>
<feature type="compositionally biased region" description="Gly residues" evidence="1">
    <location>
        <begin position="143"/>
        <end position="152"/>
    </location>
</feature>